<dbReference type="OrthoDB" id="1897224at2759"/>
<evidence type="ECO:0000313" key="3">
    <source>
        <dbReference type="EMBL" id="CAD6250205.1"/>
    </source>
</evidence>
<sequence>MSNYATRRRALLWEDRASENALSDQLATLQEDIANRPLLPIVRQRGELATAAAAAVAPLDAARGTCASADTEVDATLDNYKAALSRLLVEADELRMATTWALTTEILTTEQMVEMLAAGKHLYLSVHDWCRRRKGAAGALQQLNGPSAGTADNTSAAVTRNP</sequence>
<dbReference type="PANTHER" id="PTHR46354">
    <property type="entry name" value="DOG1 DOMAIN-CONTAINING PROTEIN"/>
    <property type="match status" value="1"/>
</dbReference>
<accession>A0A811PWD3</accession>
<dbReference type="PROSITE" id="PS51806">
    <property type="entry name" value="DOG1"/>
    <property type="match status" value="1"/>
</dbReference>
<feature type="region of interest" description="Disordered" evidence="1">
    <location>
        <begin position="142"/>
        <end position="162"/>
    </location>
</feature>
<feature type="domain" description="DOG1" evidence="2">
    <location>
        <begin position="1"/>
        <end position="136"/>
    </location>
</feature>
<dbReference type="InterPro" id="IPR051886">
    <property type="entry name" value="Seed_Dev/Stress_Resp_Reg"/>
</dbReference>
<evidence type="ECO:0000313" key="4">
    <source>
        <dbReference type="Proteomes" id="UP000604825"/>
    </source>
</evidence>
<proteinExistence type="predicted"/>
<reference evidence="3" key="1">
    <citation type="submission" date="2020-10" db="EMBL/GenBank/DDBJ databases">
        <authorList>
            <person name="Han B."/>
            <person name="Lu T."/>
            <person name="Zhao Q."/>
            <person name="Huang X."/>
            <person name="Zhao Y."/>
        </authorList>
    </citation>
    <scope>NUCLEOTIDE SEQUENCE</scope>
</reference>
<evidence type="ECO:0000259" key="2">
    <source>
        <dbReference type="PROSITE" id="PS51806"/>
    </source>
</evidence>
<dbReference type="Proteomes" id="UP000604825">
    <property type="component" value="Unassembled WGS sequence"/>
</dbReference>
<dbReference type="InterPro" id="IPR025422">
    <property type="entry name" value="TGA_domain"/>
</dbReference>
<dbReference type="AlphaFoldDB" id="A0A811PWD3"/>
<gene>
    <name evidence="3" type="ORF">NCGR_LOCUS33999</name>
</gene>
<dbReference type="EMBL" id="CAJGYO010000008">
    <property type="protein sequence ID" value="CAD6250205.1"/>
    <property type="molecule type" value="Genomic_DNA"/>
</dbReference>
<comment type="caution">
    <text evidence="3">The sequence shown here is derived from an EMBL/GenBank/DDBJ whole genome shotgun (WGS) entry which is preliminary data.</text>
</comment>
<dbReference type="PANTHER" id="PTHR46354:SF7">
    <property type="entry name" value="PROTEIN DOG1-LIKE 1"/>
    <property type="match status" value="1"/>
</dbReference>
<dbReference type="GO" id="GO:0043565">
    <property type="term" value="F:sequence-specific DNA binding"/>
    <property type="evidence" value="ECO:0007669"/>
    <property type="project" value="InterPro"/>
</dbReference>
<keyword evidence="4" id="KW-1185">Reference proteome</keyword>
<dbReference type="GO" id="GO:0006351">
    <property type="term" value="P:DNA-templated transcription"/>
    <property type="evidence" value="ECO:0007669"/>
    <property type="project" value="InterPro"/>
</dbReference>
<evidence type="ECO:0000256" key="1">
    <source>
        <dbReference type="SAM" id="MobiDB-lite"/>
    </source>
</evidence>
<organism evidence="3 4">
    <name type="scientific">Miscanthus lutarioriparius</name>
    <dbReference type="NCBI Taxonomy" id="422564"/>
    <lineage>
        <taxon>Eukaryota</taxon>
        <taxon>Viridiplantae</taxon>
        <taxon>Streptophyta</taxon>
        <taxon>Embryophyta</taxon>
        <taxon>Tracheophyta</taxon>
        <taxon>Spermatophyta</taxon>
        <taxon>Magnoliopsida</taxon>
        <taxon>Liliopsida</taxon>
        <taxon>Poales</taxon>
        <taxon>Poaceae</taxon>
        <taxon>PACMAD clade</taxon>
        <taxon>Panicoideae</taxon>
        <taxon>Andropogonodae</taxon>
        <taxon>Andropogoneae</taxon>
        <taxon>Saccharinae</taxon>
        <taxon>Miscanthus</taxon>
    </lineage>
</organism>
<protein>
    <recommendedName>
        <fullName evidence="2">DOG1 domain-containing protein</fullName>
    </recommendedName>
</protein>
<name>A0A811PWD3_9POAL</name>